<dbReference type="Pfam" id="PF00534">
    <property type="entry name" value="Glycos_transf_1"/>
    <property type="match status" value="1"/>
</dbReference>
<gene>
    <name evidence="2" type="ORF">UFOPK2844_01164</name>
</gene>
<evidence type="ECO:0000259" key="1">
    <source>
        <dbReference type="Pfam" id="PF00534"/>
    </source>
</evidence>
<dbReference type="CDD" id="cd03809">
    <property type="entry name" value="GT4_MtfB-like"/>
    <property type="match status" value="1"/>
</dbReference>
<dbReference type="PANTHER" id="PTHR46401">
    <property type="entry name" value="GLYCOSYLTRANSFERASE WBBK-RELATED"/>
    <property type="match status" value="1"/>
</dbReference>
<dbReference type="GO" id="GO:0016757">
    <property type="term" value="F:glycosyltransferase activity"/>
    <property type="evidence" value="ECO:0007669"/>
    <property type="project" value="InterPro"/>
</dbReference>
<dbReference type="EMBL" id="CAEZZG010000031">
    <property type="protein sequence ID" value="CAB4762269.1"/>
    <property type="molecule type" value="Genomic_DNA"/>
</dbReference>
<organism evidence="2">
    <name type="scientific">freshwater metagenome</name>
    <dbReference type="NCBI Taxonomy" id="449393"/>
    <lineage>
        <taxon>unclassified sequences</taxon>
        <taxon>metagenomes</taxon>
        <taxon>ecological metagenomes</taxon>
    </lineage>
</organism>
<reference evidence="2" key="1">
    <citation type="submission" date="2020-05" db="EMBL/GenBank/DDBJ databases">
        <authorList>
            <person name="Chiriac C."/>
            <person name="Salcher M."/>
            <person name="Ghai R."/>
            <person name="Kavagutti S V."/>
        </authorList>
    </citation>
    <scope>NUCLEOTIDE SEQUENCE</scope>
</reference>
<accession>A0A6J6UUG5</accession>
<dbReference type="Gene3D" id="3.40.50.2000">
    <property type="entry name" value="Glycogen Phosphorylase B"/>
    <property type="match status" value="1"/>
</dbReference>
<dbReference type="SUPFAM" id="SSF53756">
    <property type="entry name" value="UDP-Glycosyltransferase/glycogen phosphorylase"/>
    <property type="match status" value="1"/>
</dbReference>
<proteinExistence type="predicted"/>
<evidence type="ECO:0000313" key="2">
    <source>
        <dbReference type="EMBL" id="CAB4762269.1"/>
    </source>
</evidence>
<protein>
    <submittedName>
        <fullName evidence="2">Unannotated protein</fullName>
    </submittedName>
</protein>
<dbReference type="PANTHER" id="PTHR46401:SF8">
    <property type="entry name" value="BLL6006 PROTEIN"/>
    <property type="match status" value="1"/>
</dbReference>
<sequence length="402" mass="45444">MTPGRPLRVGIPIIGSANWMGGVLYIELLVKALSNLPASERPELSLIVTADTRANLALHETILHRVDQVVCVGRQLPQFPELAHVRDHGELLSRLDFFFPLLSQAWPNAKVASWIPDFQHMHLPRFFHESERRTRSESFARIAAEARLLVLSSEDARSDFEQFHPDSRIPTRVLPFHVLPDETWYAADCREVQRRYGLPDAFLICCNQLWIHKNHVMLLHAVARLREEGVKITLVCTGPTSDYRVSGFFDAIKKQMGELGIEHCVHFLGNIPRQDQIQLVRRAMALVQPSLFEGWSTVVEDCRALGKTMILSNLAVHHEQAPRHAVYFDRNRLDSLVAVLREHLPRLSPGPHEGQEVMARAEAPALVQSFARRFCSIARDAQLLLAGHELAVGHPAGNITDF</sequence>
<feature type="domain" description="Glycosyl transferase family 1" evidence="1">
    <location>
        <begin position="200"/>
        <end position="320"/>
    </location>
</feature>
<dbReference type="InterPro" id="IPR001296">
    <property type="entry name" value="Glyco_trans_1"/>
</dbReference>
<dbReference type="AlphaFoldDB" id="A0A6J6UUG5"/>
<name>A0A6J6UUG5_9ZZZZ</name>